<dbReference type="Gene3D" id="2.30.30.40">
    <property type="entry name" value="SH3 Domains"/>
    <property type="match status" value="1"/>
</dbReference>
<feature type="domain" description="SH3" evidence="4">
    <location>
        <begin position="298"/>
        <end position="357"/>
    </location>
</feature>
<dbReference type="SMART" id="SM00326">
    <property type="entry name" value="SH3"/>
    <property type="match status" value="1"/>
</dbReference>
<feature type="compositionally biased region" description="Basic and acidic residues" evidence="3">
    <location>
        <begin position="280"/>
        <end position="291"/>
    </location>
</feature>
<protein>
    <recommendedName>
        <fullName evidence="4">SH3 domain-containing protein</fullName>
    </recommendedName>
</protein>
<dbReference type="GO" id="GO:0035023">
    <property type="term" value="P:regulation of Rho protein signal transduction"/>
    <property type="evidence" value="ECO:0007669"/>
    <property type="project" value="TreeGrafter"/>
</dbReference>
<dbReference type="InterPro" id="IPR013761">
    <property type="entry name" value="SAM/pointed_sf"/>
</dbReference>
<dbReference type="InterPro" id="IPR041418">
    <property type="entry name" value="SAM_3"/>
</dbReference>
<proteinExistence type="predicted"/>
<dbReference type="PROSITE" id="PS50002">
    <property type="entry name" value="SH3"/>
    <property type="match status" value="1"/>
</dbReference>
<dbReference type="GO" id="GO:0003779">
    <property type="term" value="F:actin binding"/>
    <property type="evidence" value="ECO:0007669"/>
    <property type="project" value="TreeGrafter"/>
</dbReference>
<evidence type="ECO:0000256" key="2">
    <source>
        <dbReference type="PROSITE-ProRule" id="PRU00192"/>
    </source>
</evidence>
<dbReference type="AlphaFoldDB" id="A0A3S2PBF0"/>
<feature type="compositionally biased region" description="Basic and acidic residues" evidence="3">
    <location>
        <begin position="1"/>
        <end position="17"/>
    </location>
</feature>
<dbReference type="GO" id="GO:1900029">
    <property type="term" value="P:positive regulation of ruffle assembly"/>
    <property type="evidence" value="ECO:0007669"/>
    <property type="project" value="TreeGrafter"/>
</dbReference>
<name>A0A3S2PBF0_ORYJA</name>
<dbReference type="PANTHER" id="PTHR12287">
    <property type="entry name" value="EPIDERMAL GROWTH FACTOR RECEPTOR KINASE SUBSTRATE EPS8-RELATED PROTEIN"/>
    <property type="match status" value="1"/>
</dbReference>
<dbReference type="Proteomes" id="UP000283210">
    <property type="component" value="Chromosome 8"/>
</dbReference>
<evidence type="ECO:0000259" key="4">
    <source>
        <dbReference type="PROSITE" id="PS50002"/>
    </source>
</evidence>
<dbReference type="OrthoDB" id="4680325at2759"/>
<feature type="compositionally biased region" description="Basic and acidic residues" evidence="3">
    <location>
        <begin position="53"/>
        <end position="68"/>
    </location>
</feature>
<evidence type="ECO:0000313" key="5">
    <source>
        <dbReference type="EMBL" id="RVE69353.1"/>
    </source>
</evidence>
<feature type="region of interest" description="Disordered" evidence="3">
    <location>
        <begin position="268"/>
        <end position="295"/>
    </location>
</feature>
<feature type="compositionally biased region" description="Basic and acidic residues" evidence="3">
    <location>
        <begin position="421"/>
        <end position="430"/>
    </location>
</feature>
<dbReference type="SUPFAM" id="SSF50044">
    <property type="entry name" value="SH3-domain"/>
    <property type="match status" value="1"/>
</dbReference>
<feature type="region of interest" description="Disordered" evidence="3">
    <location>
        <begin position="357"/>
        <end position="405"/>
    </location>
</feature>
<sequence>MRECVSRDCVLDLKPEPQQKMSAKPPQVYPRKHSGVRLASKEQPGDGLAIHSEPGRENGLNRESDDTTHVNAEKEVEILNHCFEDVEKFMARLQQAAEAQSILNQRAKKKSRSTKKGSKDSDFLTKKACPPTEEEFTSIFQKIKYSLCLLHRLQASIAQPPASELLHHIFLPLKLIVNTTGGTALAESVVSPGMTKGAVAMLQNHLTGESKELWTSLGANWTSSCSDPSTSTYVPVFLDGWQPPKCDSTGQLLEDPIQLQFKHEAAMEHEQRQSLQKANAENHRGGTDKVDGNGLAPEGTKYYRCSYDFVARNSSELSVLQGEILTVINSTKRWWKCQNRYDQIGFVPYNILEPAPDQNFAENPKTRTFSQSQASPDSSSPTTSNVPGQDQMILMPPAAAPGEDGGRVLIMNDELLKKLAEKRSSVHEPESPPSPQLNYHSPNTEVKAWLTAKGFSQETVDSLGILNAAQLFSLTEGELCTVLPEEGSGVYSNILIEKALLENIRKASEQQA</sequence>
<dbReference type="FunFam" id="2.30.30.40:FF:000071">
    <property type="entry name" value="Epidermal growth factor receptor kinase substrate 8"/>
    <property type="match status" value="1"/>
</dbReference>
<gene>
    <name evidence="5" type="ORF">OJAV_G00077130</name>
</gene>
<dbReference type="InterPro" id="IPR001452">
    <property type="entry name" value="SH3_domain"/>
</dbReference>
<dbReference type="CDD" id="cd11764">
    <property type="entry name" value="SH3_Eps8"/>
    <property type="match status" value="1"/>
</dbReference>
<evidence type="ECO:0000256" key="1">
    <source>
        <dbReference type="ARBA" id="ARBA00022443"/>
    </source>
</evidence>
<dbReference type="Gene3D" id="1.10.150.50">
    <property type="entry name" value="Transcription Factor, Ets-1"/>
    <property type="match status" value="1"/>
</dbReference>
<feature type="compositionally biased region" description="Basic residues" evidence="3">
    <location>
        <begin position="106"/>
        <end position="116"/>
    </location>
</feature>
<reference evidence="5 6" key="1">
    <citation type="submission" date="2018-11" db="EMBL/GenBank/DDBJ databases">
        <authorList>
            <person name="Lopez-Roques C."/>
            <person name="Donnadieu C."/>
            <person name="Bouchez O."/>
            <person name="Klopp C."/>
            <person name="Cabau C."/>
            <person name="Zahm M."/>
        </authorList>
    </citation>
    <scope>NUCLEOTIDE SEQUENCE [LARGE SCALE GENOMIC DNA]</scope>
    <source>
        <strain evidence="5">RS831</strain>
        <tissue evidence="5">Whole body</tissue>
    </source>
</reference>
<accession>A0A3S2PBF0</accession>
<dbReference type="EMBL" id="CM012444">
    <property type="protein sequence ID" value="RVE69353.1"/>
    <property type="molecule type" value="Genomic_DNA"/>
</dbReference>
<keyword evidence="6" id="KW-1185">Reference proteome</keyword>
<dbReference type="Pfam" id="PF00018">
    <property type="entry name" value="SH3_1"/>
    <property type="match status" value="1"/>
</dbReference>
<feature type="region of interest" description="Disordered" evidence="3">
    <location>
        <begin position="103"/>
        <end position="126"/>
    </location>
</feature>
<dbReference type="InterPro" id="IPR035462">
    <property type="entry name" value="Eps8_SH3"/>
</dbReference>
<dbReference type="InterPro" id="IPR036028">
    <property type="entry name" value="SH3-like_dom_sf"/>
</dbReference>
<evidence type="ECO:0000256" key="3">
    <source>
        <dbReference type="SAM" id="MobiDB-lite"/>
    </source>
</evidence>
<reference evidence="5 6" key="2">
    <citation type="submission" date="2019-01" db="EMBL/GenBank/DDBJ databases">
        <title>A chromosome length genome reference of the Java medaka (oryzias javanicus).</title>
        <authorList>
            <person name="Herpin A."/>
            <person name="Takehana Y."/>
            <person name="Naruse K."/>
            <person name="Ansai S."/>
            <person name="Kawaguchi M."/>
        </authorList>
    </citation>
    <scope>NUCLEOTIDE SEQUENCE [LARGE SCALE GENOMIC DNA]</scope>
    <source>
        <strain evidence="5">RS831</strain>
        <tissue evidence="5">Whole body</tissue>
    </source>
</reference>
<dbReference type="InterPro" id="IPR039801">
    <property type="entry name" value="EPS8-like"/>
</dbReference>
<feature type="region of interest" description="Disordered" evidence="3">
    <location>
        <begin position="421"/>
        <end position="441"/>
    </location>
</feature>
<dbReference type="GO" id="GO:0007266">
    <property type="term" value="P:Rho protein signal transduction"/>
    <property type="evidence" value="ECO:0007669"/>
    <property type="project" value="TreeGrafter"/>
</dbReference>
<feature type="compositionally biased region" description="Low complexity" evidence="3">
    <location>
        <begin position="370"/>
        <end position="384"/>
    </location>
</feature>
<evidence type="ECO:0000313" key="6">
    <source>
        <dbReference type="Proteomes" id="UP000283210"/>
    </source>
</evidence>
<dbReference type="GO" id="GO:0031982">
    <property type="term" value="C:vesicle"/>
    <property type="evidence" value="ECO:0007669"/>
    <property type="project" value="TreeGrafter"/>
</dbReference>
<dbReference type="InterPro" id="IPR055093">
    <property type="entry name" value="EPS8_2nd"/>
</dbReference>
<feature type="region of interest" description="Disordered" evidence="3">
    <location>
        <begin position="1"/>
        <end position="68"/>
    </location>
</feature>
<keyword evidence="1 2" id="KW-0728">SH3 domain</keyword>
<dbReference type="PANTHER" id="PTHR12287:SF19">
    <property type="entry name" value="EPIDERMAL GROWTH FACTOR RECEPTOR KINASE SUBSTRATE 8-LIKE PROTEIN 1"/>
    <property type="match status" value="1"/>
</dbReference>
<organism evidence="5 6">
    <name type="scientific">Oryzias javanicus</name>
    <name type="common">Javanese ricefish</name>
    <name type="synonym">Aplocheilus javanicus</name>
    <dbReference type="NCBI Taxonomy" id="123683"/>
    <lineage>
        <taxon>Eukaryota</taxon>
        <taxon>Metazoa</taxon>
        <taxon>Chordata</taxon>
        <taxon>Craniata</taxon>
        <taxon>Vertebrata</taxon>
        <taxon>Euteleostomi</taxon>
        <taxon>Actinopterygii</taxon>
        <taxon>Neopterygii</taxon>
        <taxon>Teleostei</taxon>
        <taxon>Neoteleostei</taxon>
        <taxon>Acanthomorphata</taxon>
        <taxon>Ovalentaria</taxon>
        <taxon>Atherinomorphae</taxon>
        <taxon>Beloniformes</taxon>
        <taxon>Adrianichthyidae</taxon>
        <taxon>Oryziinae</taxon>
        <taxon>Oryzias</taxon>
    </lineage>
</organism>
<dbReference type="Pfam" id="PF22975">
    <property type="entry name" value="EPS8_2nd"/>
    <property type="match status" value="1"/>
</dbReference>
<dbReference type="GO" id="GO:0032587">
    <property type="term" value="C:ruffle membrane"/>
    <property type="evidence" value="ECO:0007669"/>
    <property type="project" value="TreeGrafter"/>
</dbReference>
<dbReference type="Pfam" id="PF18016">
    <property type="entry name" value="SAM_3"/>
    <property type="match status" value="1"/>
</dbReference>